<proteinExistence type="predicted"/>
<dbReference type="EMBL" id="WCRY01000024">
    <property type="protein sequence ID" value="KAB4476541.1"/>
    <property type="molecule type" value="Genomic_DNA"/>
</dbReference>
<dbReference type="NCBIfam" id="TIGR03187">
    <property type="entry name" value="DGQHR"/>
    <property type="match status" value="1"/>
</dbReference>
<dbReference type="InterPro" id="IPR017601">
    <property type="entry name" value="DGQHR-contain_dom"/>
</dbReference>
<protein>
    <submittedName>
        <fullName evidence="1">DGQHR domain-containing protein</fullName>
    </submittedName>
</protein>
<sequence>MNEKINIKKLKSSWTKYDIVKLIDITADNDLEPYIVGLKAIDTPVLKGFLGINHLSDELPSFWKEIQNYPKQVRLFAFVAAVSMHYSLLKLLARFSSKSSMTGTYKYEPNTKVSTNLRSALVLSGAALQNYRREKEVPYTLATLFEDGNVGLLAKELFINRLCVIGYNEAELVADQELFWEACDKSFIIDALSLDKEQFKKWTLGESLDPKKDVFSISNLKVYSRLPMLRVNQWMNEWDDINFNSEELRRKPKPYFYTFSIDARLLKRLSDVHRRNSEDRTSIQRKKSDARVKEITNYIEGGFPWSTLTREQQRTVEHAKLKMPGLLPTAIIINILSPNEKRNGKILEARNCLTIDDRLKDQDAWENAKEVPFPILNIPEGVFSDDWNPELKPIEIIDGQHRLWAFEDNQNFNGNYELPVIAFDNLDRAWQAYLFYTINIKPVKINTSLGFDLYPMLRTQSWLEASKDGILAYRESRAQELVEALWVSPLSVWHNRINMIGESGGPSMSQAAFVRTFINSFFRQTKGLYSSNLVKTELQVLNWNRAQQAAFIFLIWESIENSLSNNSDLHWANKLREINHSDEIEYDQAFVSKESFLSRDQGVRAVMVYANDFFYTLMDESIFNLNVFLWEAGIDDLSINDESLQMAIQLFKRNELFMNYLHQFAELVVKIDWRTPSAPFDREEDRRNQLIYKGSGGYTEFQKALKAVFEAETSDLLKEVVSKMS</sequence>
<reference evidence="1 2" key="1">
    <citation type="journal article" date="2019" name="Nat. Med.">
        <title>A library of human gut bacterial isolates paired with longitudinal multiomics data enables mechanistic microbiome research.</title>
        <authorList>
            <person name="Poyet M."/>
            <person name="Groussin M."/>
            <person name="Gibbons S.M."/>
            <person name="Avila-Pacheco J."/>
            <person name="Jiang X."/>
            <person name="Kearney S.M."/>
            <person name="Perrotta A.R."/>
            <person name="Berdy B."/>
            <person name="Zhao S."/>
            <person name="Lieberman T.D."/>
            <person name="Swanson P.K."/>
            <person name="Smith M."/>
            <person name="Roesemann S."/>
            <person name="Alexander J.E."/>
            <person name="Rich S.A."/>
            <person name="Livny J."/>
            <person name="Vlamakis H."/>
            <person name="Clish C."/>
            <person name="Bullock K."/>
            <person name="Deik A."/>
            <person name="Scott J."/>
            <person name="Pierce K.A."/>
            <person name="Xavier R.J."/>
            <person name="Alm E.J."/>
        </authorList>
    </citation>
    <scope>NUCLEOTIDE SEQUENCE [LARGE SCALE GENOMIC DNA]</scope>
    <source>
        <strain evidence="1 2">BIOML-A162</strain>
    </source>
</reference>
<dbReference type="RefSeq" id="WP_011108246.1">
    <property type="nucleotide sequence ID" value="NZ_CAXKYD010000007.1"/>
</dbReference>
<dbReference type="Proteomes" id="UP000436858">
    <property type="component" value="Unassembled WGS sequence"/>
</dbReference>
<dbReference type="CDD" id="cd16413">
    <property type="entry name" value="DGQHR_domain"/>
    <property type="match status" value="1"/>
</dbReference>
<accession>A0A6I0TFF5</accession>
<comment type="caution">
    <text evidence="1">The sequence shown here is derived from an EMBL/GenBank/DDBJ whole genome shotgun (WGS) entry which is preliminary data.</text>
</comment>
<gene>
    <name evidence="1" type="ORF">GAN91_20985</name>
</gene>
<name>A0A6I0TFF5_BACT4</name>
<evidence type="ECO:0000313" key="2">
    <source>
        <dbReference type="Proteomes" id="UP000436858"/>
    </source>
</evidence>
<dbReference type="GeneID" id="60923524"/>
<organism evidence="1 2">
    <name type="scientific">Bacteroides thetaiotaomicron</name>
    <dbReference type="NCBI Taxonomy" id="818"/>
    <lineage>
        <taxon>Bacteria</taxon>
        <taxon>Pseudomonadati</taxon>
        <taxon>Bacteroidota</taxon>
        <taxon>Bacteroidia</taxon>
        <taxon>Bacteroidales</taxon>
        <taxon>Bacteroidaceae</taxon>
        <taxon>Bacteroides</taxon>
    </lineage>
</organism>
<evidence type="ECO:0000313" key="1">
    <source>
        <dbReference type="EMBL" id="KAB4476541.1"/>
    </source>
</evidence>
<dbReference type="AlphaFoldDB" id="A0A6I0TFF5"/>